<dbReference type="Gene3D" id="3.40.50.300">
    <property type="entry name" value="P-loop containing nucleotide triphosphate hydrolases"/>
    <property type="match status" value="1"/>
</dbReference>
<name>A0AAW7T5D9_BURVI</name>
<evidence type="ECO:0000313" key="3">
    <source>
        <dbReference type="EMBL" id="MDN7797114.1"/>
    </source>
</evidence>
<protein>
    <submittedName>
        <fullName evidence="3">ATP-binding protein</fullName>
    </submittedName>
</protein>
<feature type="domain" description="ATPase AAA-type core" evidence="1">
    <location>
        <begin position="200"/>
        <end position="266"/>
    </location>
</feature>
<sequence length="455" mass="50658">MALTRLDIYGFRGFREQQHLNFATPCGIEGSGLTVLTGPNNSGKSSILECLRARSGNQNVSFTTGTRNSYAEEVEIKFTINGSDETIKSRTKGSSETIKTGINKSFEIFVVPSRRAFNPYFNRNQWTREQFMDFSVIPPQRTAVMTNFEARLFNILENPGQFNILLKEVLGFEPNWTIDQSDQGQYFLKFFNGTSSHSSDGMGEGITSLFAIVDALYDSKPGNVVVIDEPELSLHPGLQKRLAKILGRFASDRQIVISTHSPYFIDLQALAIGGALARVISTENGTQIFELSSESKKAIKKLSNGNLYNPHVFGLDARELFFQEDKIILTEGQEDVLLFPRVGEQLDIAIPGNFFGWGVGGAGNVTYLCRILEDLGFQKVAALLDGDKFDDRNRLAVDYPKYFFGCIPAKDIRTKPAREASDAVDGLLDKKLAIKPEFYDLMSDLLKSLSTHMNS</sequence>
<dbReference type="AlphaFoldDB" id="A0AAW7T5D9"/>
<reference evidence="3" key="1">
    <citation type="submission" date="2023-07" db="EMBL/GenBank/DDBJ databases">
        <title>A collection of bacterial strains from the Burkholderia cepacia Research Laboratory and Repository.</title>
        <authorList>
            <person name="Lipuma J."/>
            <person name="Spilker T."/>
            <person name="Caverly L."/>
        </authorList>
    </citation>
    <scope>NUCLEOTIDE SEQUENCE</scope>
    <source>
        <strain evidence="3">AU44268</strain>
    </source>
</reference>
<organism evidence="3 4">
    <name type="scientific">Burkholderia vietnamiensis</name>
    <dbReference type="NCBI Taxonomy" id="60552"/>
    <lineage>
        <taxon>Bacteria</taxon>
        <taxon>Pseudomonadati</taxon>
        <taxon>Pseudomonadota</taxon>
        <taxon>Betaproteobacteria</taxon>
        <taxon>Burkholderiales</taxon>
        <taxon>Burkholderiaceae</taxon>
        <taxon>Burkholderia</taxon>
        <taxon>Burkholderia cepacia complex</taxon>
    </lineage>
</organism>
<dbReference type="Pfam" id="PF13476">
    <property type="entry name" value="AAA_23"/>
    <property type="match status" value="1"/>
</dbReference>
<dbReference type="PANTHER" id="PTHR43581">
    <property type="entry name" value="ATP/GTP PHOSPHATASE"/>
    <property type="match status" value="1"/>
</dbReference>
<keyword evidence="3" id="KW-0547">Nucleotide-binding</keyword>
<gene>
    <name evidence="3" type="ORF">QZM33_19440</name>
</gene>
<dbReference type="InterPro" id="IPR003959">
    <property type="entry name" value="ATPase_AAA_core"/>
</dbReference>
<evidence type="ECO:0000259" key="1">
    <source>
        <dbReference type="Pfam" id="PF13304"/>
    </source>
</evidence>
<accession>A0AAW7T5D9</accession>
<dbReference type="EMBL" id="JAUJRV010000016">
    <property type="protein sequence ID" value="MDN7797114.1"/>
    <property type="molecule type" value="Genomic_DNA"/>
</dbReference>
<evidence type="ECO:0000313" key="4">
    <source>
        <dbReference type="Proteomes" id="UP001171620"/>
    </source>
</evidence>
<dbReference type="Proteomes" id="UP001171620">
    <property type="component" value="Unassembled WGS sequence"/>
</dbReference>
<comment type="caution">
    <text evidence="3">The sequence shown here is derived from an EMBL/GenBank/DDBJ whole genome shotgun (WGS) entry which is preliminary data.</text>
</comment>
<evidence type="ECO:0000259" key="2">
    <source>
        <dbReference type="Pfam" id="PF13476"/>
    </source>
</evidence>
<dbReference type="InterPro" id="IPR051396">
    <property type="entry name" value="Bact_Antivir_Def_Nuclease"/>
</dbReference>
<dbReference type="RefSeq" id="WP_301788689.1">
    <property type="nucleotide sequence ID" value="NZ_JAUJRV010000016.1"/>
</dbReference>
<dbReference type="Pfam" id="PF13304">
    <property type="entry name" value="AAA_21"/>
    <property type="match status" value="1"/>
</dbReference>
<dbReference type="GO" id="GO:0005524">
    <property type="term" value="F:ATP binding"/>
    <property type="evidence" value="ECO:0007669"/>
    <property type="project" value="UniProtKB-KW"/>
</dbReference>
<keyword evidence="3" id="KW-0067">ATP-binding</keyword>
<proteinExistence type="predicted"/>
<dbReference type="InterPro" id="IPR038729">
    <property type="entry name" value="Rad50/SbcC_AAA"/>
</dbReference>
<dbReference type="GO" id="GO:0016887">
    <property type="term" value="F:ATP hydrolysis activity"/>
    <property type="evidence" value="ECO:0007669"/>
    <property type="project" value="InterPro"/>
</dbReference>
<feature type="domain" description="Rad50/SbcC-type AAA" evidence="2">
    <location>
        <begin position="5"/>
        <end position="92"/>
    </location>
</feature>
<dbReference type="InterPro" id="IPR027417">
    <property type="entry name" value="P-loop_NTPase"/>
</dbReference>
<dbReference type="SUPFAM" id="SSF52540">
    <property type="entry name" value="P-loop containing nucleoside triphosphate hydrolases"/>
    <property type="match status" value="1"/>
</dbReference>
<dbReference type="PANTHER" id="PTHR43581:SF4">
    <property type="entry name" value="ATP_GTP PHOSPHATASE"/>
    <property type="match status" value="1"/>
</dbReference>